<dbReference type="InterPro" id="IPR038717">
    <property type="entry name" value="Tc1-like_DDE_dom"/>
</dbReference>
<dbReference type="EMBL" id="KN726185">
    <property type="protein sequence ID" value="KIH69289.1"/>
    <property type="molecule type" value="Genomic_DNA"/>
</dbReference>
<reference evidence="2 3" key="1">
    <citation type="submission" date="2013-12" db="EMBL/GenBank/DDBJ databases">
        <title>Draft genome of the parsitic nematode Ancylostoma duodenale.</title>
        <authorList>
            <person name="Mitreva M."/>
        </authorList>
    </citation>
    <scope>NUCLEOTIDE SEQUENCE [LARGE SCALE GENOMIC DNA]</scope>
    <source>
        <strain evidence="2 3">Zhejiang</strain>
    </source>
</reference>
<organism evidence="2 3">
    <name type="scientific">Ancylostoma duodenale</name>
    <dbReference type="NCBI Taxonomy" id="51022"/>
    <lineage>
        <taxon>Eukaryota</taxon>
        <taxon>Metazoa</taxon>
        <taxon>Ecdysozoa</taxon>
        <taxon>Nematoda</taxon>
        <taxon>Chromadorea</taxon>
        <taxon>Rhabditida</taxon>
        <taxon>Rhabditina</taxon>
        <taxon>Rhabditomorpha</taxon>
        <taxon>Strongyloidea</taxon>
        <taxon>Ancylostomatidae</taxon>
        <taxon>Ancylostomatinae</taxon>
        <taxon>Ancylostoma</taxon>
    </lineage>
</organism>
<evidence type="ECO:0000313" key="3">
    <source>
        <dbReference type="Proteomes" id="UP000054047"/>
    </source>
</evidence>
<accession>A0A0C2HCB5</accession>
<dbReference type="OrthoDB" id="5792755at2759"/>
<dbReference type="Pfam" id="PF13358">
    <property type="entry name" value="DDE_3"/>
    <property type="match status" value="1"/>
</dbReference>
<dbReference type="GO" id="GO:0003676">
    <property type="term" value="F:nucleic acid binding"/>
    <property type="evidence" value="ECO:0007669"/>
    <property type="project" value="InterPro"/>
</dbReference>
<dbReference type="Proteomes" id="UP000054047">
    <property type="component" value="Unassembled WGS sequence"/>
</dbReference>
<dbReference type="PANTHER" id="PTHR23022">
    <property type="entry name" value="TRANSPOSABLE ELEMENT-RELATED"/>
    <property type="match status" value="1"/>
</dbReference>
<sequence length="283" mass="32819">MLRKLNEAESRVVYSLYTRGLSMSKIARVLAKKYPGITATNVRTAINGYLERKRLSSSTPRRRSSSGTPIRDANRMNRIRFCEQMLSNNEQFSNIVFVDETTIYIDPMSSELIREGEALRPDQAKEPSMSVHVWGGISCEGAVPVQILDGNVPMAAPMYCQIIRQYYLPFVEIIFDSRCRLAHKRTPIHSSRVAKEMFKNWNIENFEWPPESADLDPMEYVWRDLMEFLRNECKPRNVVELSKSIRKFWNDKVTHIQCRVYVSHIRTAMRKVISANGDSIMDL</sequence>
<keyword evidence="3" id="KW-1185">Reference proteome</keyword>
<evidence type="ECO:0000313" key="2">
    <source>
        <dbReference type="EMBL" id="KIH69289.1"/>
    </source>
</evidence>
<dbReference type="AlphaFoldDB" id="A0A0C2HCB5"/>
<feature type="domain" description="Tc1-like transposase DDE" evidence="1">
    <location>
        <begin position="95"/>
        <end position="238"/>
    </location>
</feature>
<protein>
    <recommendedName>
        <fullName evidence="1">Tc1-like transposase DDE domain-containing protein</fullName>
    </recommendedName>
</protein>
<name>A0A0C2HCB5_9BILA</name>
<evidence type="ECO:0000259" key="1">
    <source>
        <dbReference type="Pfam" id="PF13358"/>
    </source>
</evidence>
<dbReference type="InterPro" id="IPR036397">
    <property type="entry name" value="RNaseH_sf"/>
</dbReference>
<dbReference type="Gene3D" id="3.30.420.10">
    <property type="entry name" value="Ribonuclease H-like superfamily/Ribonuclease H"/>
    <property type="match status" value="1"/>
</dbReference>
<gene>
    <name evidence="2" type="ORF">ANCDUO_00365</name>
</gene>
<dbReference type="InterPro" id="IPR052338">
    <property type="entry name" value="Transposase_5"/>
</dbReference>
<proteinExistence type="predicted"/>
<dbReference type="PANTHER" id="PTHR23022:SF135">
    <property type="entry name" value="SI:DKEY-77F5.3"/>
    <property type="match status" value="1"/>
</dbReference>